<name>A0A7S8MZC3_9MICO</name>
<keyword evidence="1" id="KW-0812">Transmembrane</keyword>
<dbReference type="InterPro" id="IPR042150">
    <property type="entry name" value="MmRce1-like"/>
</dbReference>
<keyword evidence="3" id="KW-0645">Protease</keyword>
<dbReference type="GO" id="GO:0004175">
    <property type="term" value="F:endopeptidase activity"/>
    <property type="evidence" value="ECO:0007669"/>
    <property type="project" value="UniProtKB-ARBA"/>
</dbReference>
<dbReference type="GO" id="GO:0080120">
    <property type="term" value="P:CAAX-box protein maturation"/>
    <property type="evidence" value="ECO:0007669"/>
    <property type="project" value="UniProtKB-ARBA"/>
</dbReference>
<dbReference type="GO" id="GO:0008237">
    <property type="term" value="F:metallopeptidase activity"/>
    <property type="evidence" value="ECO:0007669"/>
    <property type="project" value="UniProtKB-KW"/>
</dbReference>
<evidence type="ECO:0000313" key="4">
    <source>
        <dbReference type="Proteomes" id="UP000594480"/>
    </source>
</evidence>
<dbReference type="PANTHER" id="PTHR35797:SF1">
    <property type="entry name" value="PROTEASE"/>
    <property type="match status" value="1"/>
</dbReference>
<feature type="transmembrane region" description="Helical" evidence="1">
    <location>
        <begin position="149"/>
        <end position="173"/>
    </location>
</feature>
<feature type="domain" description="CAAX prenyl protease 2/Lysostaphin resistance protein A-like" evidence="2">
    <location>
        <begin position="162"/>
        <end position="261"/>
    </location>
</feature>
<evidence type="ECO:0000313" key="3">
    <source>
        <dbReference type="EMBL" id="QPE06064.1"/>
    </source>
</evidence>
<feature type="transmembrane region" description="Helical" evidence="1">
    <location>
        <begin position="222"/>
        <end position="241"/>
    </location>
</feature>
<proteinExistence type="predicted"/>
<dbReference type="Pfam" id="PF02517">
    <property type="entry name" value="Rce1-like"/>
    <property type="match status" value="1"/>
</dbReference>
<feature type="transmembrane region" description="Helical" evidence="1">
    <location>
        <begin position="20"/>
        <end position="40"/>
    </location>
</feature>
<dbReference type="PANTHER" id="PTHR35797">
    <property type="entry name" value="PROTEASE-RELATED"/>
    <property type="match status" value="1"/>
</dbReference>
<dbReference type="InterPro" id="IPR003675">
    <property type="entry name" value="Rce1/LyrA-like_dom"/>
</dbReference>
<keyword evidence="1" id="KW-1133">Transmembrane helix</keyword>
<dbReference type="EMBL" id="CP064760">
    <property type="protein sequence ID" value="QPE06064.1"/>
    <property type="molecule type" value="Genomic_DNA"/>
</dbReference>
<feature type="transmembrane region" description="Helical" evidence="1">
    <location>
        <begin position="279"/>
        <end position="300"/>
    </location>
</feature>
<feature type="transmembrane region" description="Helical" evidence="1">
    <location>
        <begin position="52"/>
        <end position="73"/>
    </location>
</feature>
<evidence type="ECO:0000259" key="2">
    <source>
        <dbReference type="Pfam" id="PF02517"/>
    </source>
</evidence>
<reference evidence="3 4" key="1">
    <citation type="submission" date="2020-11" db="EMBL/GenBank/DDBJ databases">
        <title>Amino acid is mineralized and recycled by bacteria in oceanic microbiome.</title>
        <authorList>
            <person name="Zheng L.Y."/>
        </authorList>
    </citation>
    <scope>NUCLEOTIDE SEQUENCE [LARGE SCALE GENOMIC DNA]</scope>
    <source>
        <strain evidence="3 4">A32-1</strain>
    </source>
</reference>
<keyword evidence="3" id="KW-0378">Hydrolase</keyword>
<gene>
    <name evidence="3" type="ORF">IT882_10885</name>
</gene>
<keyword evidence="1" id="KW-0472">Membrane</keyword>
<keyword evidence="4" id="KW-1185">Reference proteome</keyword>
<accession>A0A7S8MZC3</accession>
<protein>
    <submittedName>
        <fullName evidence="3">CPBP family intramembrane metalloprotease</fullName>
    </submittedName>
</protein>
<dbReference type="AlphaFoldDB" id="A0A7S8MZC3"/>
<dbReference type="KEGG" id="msf:IT882_10885"/>
<feature type="transmembrane region" description="Helical" evidence="1">
    <location>
        <begin position="94"/>
        <end position="122"/>
    </location>
</feature>
<evidence type="ECO:0000256" key="1">
    <source>
        <dbReference type="SAM" id="Phobius"/>
    </source>
</evidence>
<dbReference type="GO" id="GO:0006508">
    <property type="term" value="P:proteolysis"/>
    <property type="evidence" value="ECO:0007669"/>
    <property type="project" value="UniProtKB-KW"/>
</dbReference>
<dbReference type="PROSITE" id="PS51257">
    <property type="entry name" value="PROKAR_LIPOPROTEIN"/>
    <property type="match status" value="1"/>
</dbReference>
<sequence>MREDGHPSAGPTERVRWAPVVTFVLLACGLAWLTVLPAWISGEGLRHPLIGVMLIGMMFTPTLSMVVTMLVWRAPATERLRFLGMWPLRPARRVILMLLIGLVAPIIVVTVTVAISGALGLVQLDVVGLSGYQAALAASVPAGTALPPVGILLAAQLVSIPIGAIANSVSAAGEELGWRGWLLPSLRPLGTWPALLITGAVWGLWHSPVILLGYNFNRPDLVGVALMVGGCVAWGILFGWLRLRSGSVWPAVLAHGSLNAVGGLVFLLIAAGAVPDMGIVGPLGIVSWVVLAVVAVILAVTGQFRRQPPLAPARPTVPAPTP</sequence>
<keyword evidence="3" id="KW-0482">Metalloprotease</keyword>
<organism evidence="3 4">
    <name type="scientific">Microbacterium schleiferi</name>
    <dbReference type="NCBI Taxonomy" id="69362"/>
    <lineage>
        <taxon>Bacteria</taxon>
        <taxon>Bacillati</taxon>
        <taxon>Actinomycetota</taxon>
        <taxon>Actinomycetes</taxon>
        <taxon>Micrococcales</taxon>
        <taxon>Microbacteriaceae</taxon>
        <taxon>Microbacterium</taxon>
    </lineage>
</organism>
<feature type="transmembrane region" description="Helical" evidence="1">
    <location>
        <begin position="248"/>
        <end position="273"/>
    </location>
</feature>
<feature type="transmembrane region" description="Helical" evidence="1">
    <location>
        <begin position="194"/>
        <end position="216"/>
    </location>
</feature>
<dbReference type="Proteomes" id="UP000594480">
    <property type="component" value="Chromosome"/>
</dbReference>